<name>A0A0L8HD88_OCTBM</name>
<dbReference type="AlphaFoldDB" id="A0A0L8HD88"/>
<gene>
    <name evidence="1" type="ORF">OCBIM_22017126mg</name>
</gene>
<organism evidence="1">
    <name type="scientific">Octopus bimaculoides</name>
    <name type="common">California two-spotted octopus</name>
    <dbReference type="NCBI Taxonomy" id="37653"/>
    <lineage>
        <taxon>Eukaryota</taxon>
        <taxon>Metazoa</taxon>
        <taxon>Spiralia</taxon>
        <taxon>Lophotrochozoa</taxon>
        <taxon>Mollusca</taxon>
        <taxon>Cephalopoda</taxon>
        <taxon>Coleoidea</taxon>
        <taxon>Octopodiformes</taxon>
        <taxon>Octopoda</taxon>
        <taxon>Incirrata</taxon>
        <taxon>Octopodidae</taxon>
        <taxon>Octopus</taxon>
    </lineage>
</organism>
<protein>
    <submittedName>
        <fullName evidence="1">Uncharacterized protein</fullName>
    </submittedName>
</protein>
<reference evidence="1" key="1">
    <citation type="submission" date="2015-07" db="EMBL/GenBank/DDBJ databases">
        <title>MeaNS - Measles Nucleotide Surveillance Program.</title>
        <authorList>
            <person name="Tran T."/>
            <person name="Druce J."/>
        </authorList>
    </citation>
    <scope>NUCLEOTIDE SEQUENCE</scope>
    <source>
        <strain evidence="1">UCB-OBI-ISO-001</strain>
        <tissue evidence="1">Gonad</tissue>
    </source>
</reference>
<evidence type="ECO:0000313" key="1">
    <source>
        <dbReference type="EMBL" id="KOF87276.1"/>
    </source>
</evidence>
<accession>A0A0L8HD88</accession>
<dbReference type="EMBL" id="KQ418453">
    <property type="protein sequence ID" value="KOF87276.1"/>
    <property type="molecule type" value="Genomic_DNA"/>
</dbReference>
<proteinExistence type="predicted"/>
<sequence length="56" mass="6475">MNHVIGKPCLCLYSKIIITTLITYLNPRMNNKGKTRRGKGGGDNKLFYVFRREIQC</sequence>